<dbReference type="PROSITE" id="PS50103">
    <property type="entry name" value="ZF_C3H1"/>
    <property type="match status" value="2"/>
</dbReference>
<proteinExistence type="predicted"/>
<organism evidence="3">
    <name type="scientific">Clastoptera arizonana</name>
    <name type="common">Arizona spittle bug</name>
    <dbReference type="NCBI Taxonomy" id="38151"/>
    <lineage>
        <taxon>Eukaryota</taxon>
        <taxon>Metazoa</taxon>
        <taxon>Ecdysozoa</taxon>
        <taxon>Arthropoda</taxon>
        <taxon>Hexapoda</taxon>
        <taxon>Insecta</taxon>
        <taxon>Pterygota</taxon>
        <taxon>Neoptera</taxon>
        <taxon>Paraneoptera</taxon>
        <taxon>Hemiptera</taxon>
        <taxon>Auchenorrhyncha</taxon>
        <taxon>Cercopoidea</taxon>
        <taxon>Clastopteridae</taxon>
        <taxon>Clastoptera</taxon>
    </lineage>
</organism>
<dbReference type="AlphaFoldDB" id="A0A1B6E2B4"/>
<dbReference type="InterPro" id="IPR000571">
    <property type="entry name" value="Znf_CCCH"/>
</dbReference>
<dbReference type="FunFam" id="4.10.1000.10:FF:000035">
    <property type="entry name" value="CCCH zinc finger protein, variant"/>
    <property type="match status" value="1"/>
</dbReference>
<sequence>NQKALTKENSSTKIFASKYGLRVNKIISDDFMGKNVQMKTDNIFSKNKMNFQKNRSTSLGLVNIGGVFYKTSRNKLTRKNAISKKGPVLQIRGQRFLLDKSGHTLEILDRTSLGEKNNLKRVDLGGMTFKLSQQGTSLVRTNTHTTRTRLIQAKQRSIALLTNKFKKNNQLCLIFNQFGRCAGKDNGTCCKIHNLQNISICQKFVQGKCQNSSCLLSHEISPEKMPTCYHYLAGNCVRDNCPYLHVKVNSHAPVCPAFLDGFCIDGENVSNNTF</sequence>
<feature type="zinc finger region" description="C3H1-type" evidence="1">
    <location>
        <begin position="195"/>
        <end position="221"/>
    </location>
</feature>
<keyword evidence="1" id="KW-0479">Metal-binding</keyword>
<protein>
    <recommendedName>
        <fullName evidence="2">C3H1-type domain-containing protein</fullName>
    </recommendedName>
</protein>
<keyword evidence="1" id="KW-0862">Zinc</keyword>
<keyword evidence="1" id="KW-0863">Zinc-finger</keyword>
<name>A0A1B6E2B4_9HEMI</name>
<dbReference type="Gene3D" id="4.10.1000.10">
    <property type="entry name" value="Zinc finger, CCCH-type"/>
    <property type="match status" value="1"/>
</dbReference>
<evidence type="ECO:0000259" key="2">
    <source>
        <dbReference type="PROSITE" id="PS50103"/>
    </source>
</evidence>
<gene>
    <name evidence="3" type="ORF">g.15373</name>
</gene>
<dbReference type="GO" id="GO:0005634">
    <property type="term" value="C:nucleus"/>
    <property type="evidence" value="ECO:0007669"/>
    <property type="project" value="TreeGrafter"/>
</dbReference>
<feature type="zinc finger region" description="C3H1-type" evidence="1">
    <location>
        <begin position="222"/>
        <end position="248"/>
    </location>
</feature>
<reference evidence="3" key="1">
    <citation type="submission" date="2015-12" db="EMBL/GenBank/DDBJ databases">
        <title>De novo transcriptome assembly of four potential Pierce s Disease insect vectors from Arizona vineyards.</title>
        <authorList>
            <person name="Tassone E.E."/>
        </authorList>
    </citation>
    <scope>NUCLEOTIDE SEQUENCE</scope>
</reference>
<evidence type="ECO:0000313" key="3">
    <source>
        <dbReference type="EMBL" id="JAS32078.1"/>
    </source>
</evidence>
<dbReference type="EMBL" id="GEDC01005220">
    <property type="protein sequence ID" value="JAS32078.1"/>
    <property type="molecule type" value="Transcribed_RNA"/>
</dbReference>
<evidence type="ECO:0000256" key="1">
    <source>
        <dbReference type="PROSITE-ProRule" id="PRU00723"/>
    </source>
</evidence>
<dbReference type="PANTHER" id="PTHR46156">
    <property type="entry name" value="CCCH ZINGC FINGER"/>
    <property type="match status" value="1"/>
</dbReference>
<dbReference type="SMART" id="SM00356">
    <property type="entry name" value="ZnF_C3H1"/>
    <property type="match status" value="2"/>
</dbReference>
<dbReference type="PANTHER" id="PTHR46156:SF1">
    <property type="entry name" value="ZINC FINGER CCCH DOMAIN-CONTAINING PROTEIN 3"/>
    <property type="match status" value="1"/>
</dbReference>
<dbReference type="GO" id="GO:0008270">
    <property type="term" value="F:zinc ion binding"/>
    <property type="evidence" value="ECO:0007669"/>
    <property type="project" value="UniProtKB-KW"/>
</dbReference>
<feature type="domain" description="C3H1-type" evidence="2">
    <location>
        <begin position="222"/>
        <end position="248"/>
    </location>
</feature>
<feature type="domain" description="C3H1-type" evidence="2">
    <location>
        <begin position="195"/>
        <end position="221"/>
    </location>
</feature>
<accession>A0A1B6E2B4</accession>
<feature type="non-terminal residue" evidence="3">
    <location>
        <position position="1"/>
    </location>
</feature>